<dbReference type="InterPro" id="IPR003018">
    <property type="entry name" value="GAF"/>
</dbReference>
<dbReference type="SMART" id="SM00471">
    <property type="entry name" value="HDc"/>
    <property type="match status" value="1"/>
</dbReference>
<gene>
    <name evidence="2" type="ORF">SCARUB_03251</name>
</gene>
<dbReference type="InterPro" id="IPR037522">
    <property type="entry name" value="HD_GYP_dom"/>
</dbReference>
<evidence type="ECO:0000313" key="3">
    <source>
        <dbReference type="Proteomes" id="UP000094056"/>
    </source>
</evidence>
<dbReference type="InterPro" id="IPR003607">
    <property type="entry name" value="HD/PDEase_dom"/>
</dbReference>
<dbReference type="PATRIC" id="fig|1872076.5.peg.3863"/>
<reference evidence="2 3" key="1">
    <citation type="submission" date="2016-07" db="EMBL/GenBank/DDBJ databases">
        <title>Draft genome of Scalindua rubra, obtained from a brine-seawater interface in the Red Sea, sheds light on salt adaptation in anammox bacteria.</title>
        <authorList>
            <person name="Speth D.R."/>
            <person name="Lagkouvardos I."/>
            <person name="Wang Y."/>
            <person name="Qian P.-Y."/>
            <person name="Dutilh B.E."/>
            <person name="Jetten M.S."/>
        </authorList>
    </citation>
    <scope>NUCLEOTIDE SEQUENCE [LARGE SCALE GENOMIC DNA]</scope>
    <source>
        <strain evidence="2">BSI-1</strain>
    </source>
</reference>
<dbReference type="EMBL" id="MAYW01000105">
    <property type="protein sequence ID" value="ODS31618.1"/>
    <property type="molecule type" value="Genomic_DNA"/>
</dbReference>
<dbReference type="Gene3D" id="3.30.450.40">
    <property type="match status" value="2"/>
</dbReference>
<protein>
    <recommendedName>
        <fullName evidence="1">HD-GYP domain-containing protein</fullName>
    </recommendedName>
</protein>
<dbReference type="PROSITE" id="PS51832">
    <property type="entry name" value="HD_GYP"/>
    <property type="match status" value="1"/>
</dbReference>
<comment type="caution">
    <text evidence="2">The sequence shown here is derived from an EMBL/GenBank/DDBJ whole genome shotgun (WGS) entry which is preliminary data.</text>
</comment>
<dbReference type="SUPFAM" id="SSF109604">
    <property type="entry name" value="HD-domain/PDEase-like"/>
    <property type="match status" value="1"/>
</dbReference>
<proteinExistence type="predicted"/>
<name>A0A1E3X7L1_9BACT</name>
<dbReference type="Pfam" id="PF13487">
    <property type="entry name" value="HD_5"/>
    <property type="match status" value="1"/>
</dbReference>
<evidence type="ECO:0000313" key="2">
    <source>
        <dbReference type="EMBL" id="ODS31618.1"/>
    </source>
</evidence>
<organism evidence="2 3">
    <name type="scientific">Candidatus Scalindua rubra</name>
    <dbReference type="NCBI Taxonomy" id="1872076"/>
    <lineage>
        <taxon>Bacteria</taxon>
        <taxon>Pseudomonadati</taxon>
        <taxon>Planctomycetota</taxon>
        <taxon>Candidatus Brocadiia</taxon>
        <taxon>Candidatus Brocadiales</taxon>
        <taxon>Candidatus Scalinduaceae</taxon>
        <taxon>Candidatus Scalindua</taxon>
    </lineage>
</organism>
<dbReference type="PANTHER" id="PTHR43155:SF2">
    <property type="entry name" value="CYCLIC DI-GMP PHOSPHODIESTERASE PA4108"/>
    <property type="match status" value="1"/>
</dbReference>
<dbReference type="Proteomes" id="UP000094056">
    <property type="component" value="Unassembled WGS sequence"/>
</dbReference>
<dbReference type="Gene3D" id="1.10.3210.10">
    <property type="entry name" value="Hypothetical protein af1432"/>
    <property type="match status" value="2"/>
</dbReference>
<dbReference type="SUPFAM" id="SSF55781">
    <property type="entry name" value="GAF domain-like"/>
    <property type="match status" value="2"/>
</dbReference>
<dbReference type="PANTHER" id="PTHR43155">
    <property type="entry name" value="CYCLIC DI-GMP PHOSPHODIESTERASE PA4108-RELATED"/>
    <property type="match status" value="1"/>
</dbReference>
<dbReference type="Pfam" id="PF01590">
    <property type="entry name" value="GAF"/>
    <property type="match status" value="2"/>
</dbReference>
<feature type="domain" description="HD-GYP" evidence="1">
    <location>
        <begin position="635"/>
        <end position="844"/>
    </location>
</feature>
<dbReference type="CDD" id="cd00077">
    <property type="entry name" value="HDc"/>
    <property type="match status" value="1"/>
</dbReference>
<dbReference type="SMART" id="SM00065">
    <property type="entry name" value="GAF"/>
    <property type="match status" value="2"/>
</dbReference>
<evidence type="ECO:0000259" key="1">
    <source>
        <dbReference type="PROSITE" id="PS51832"/>
    </source>
</evidence>
<accession>A0A1E3X7L1</accession>
<dbReference type="InterPro" id="IPR029016">
    <property type="entry name" value="GAF-like_dom_sf"/>
</dbReference>
<dbReference type="AlphaFoldDB" id="A0A1E3X7L1"/>
<sequence length="844" mass="97429">MSENLIVYYAPEIELNPFESLLREKSIYLREITPSNLENIKSGEDLNIFLINNKFADCMNKEMSELIVCPDYSNAIIFINGDQKQKSNKICDDKKVFLYLKKPIEEYELLKAIKSGFSYLHSRLECKRLHSELGYQTRKLSSLNEIGMALSAEQDYDKLLDLILLKSREITNCDAGSLYLVEEDEGGERMLSFKLVQNDTLTNLTLNEHTLPITKKNMAGYVVITGKYVNLKDAYNIPEGEEYVFYDEIDREFNYRTKSMLVIPMRDHNNKIIGVLELINRKKAKDVRLTSEAIVDAEVIPFDEKTWGLVNSLAGQAAIVLSQTIQKMYELQELNNIGIALSAEQDYDKLLDLILAKSREVTNCDAGSLYLWEETKDEGNRLIFKLVQNDTLPNLKFQEYALPLTRTSMAGYVALTGEFVNLEDVYNVPKDADYTFNKIFDMKFKYRTKSMLVIPMKDHKNKIIGVLQLINRKKSKNVRLTSETIVDAEVIPFDEKTFGQVNSLASQAAVSIENNILYQNIRNLFEGFVKASVLAIEQRDPTTCGHSERVSVMTVGLAKLVDRTASGRYKDAHFTRDQIKEIRYAGLLHDFGKVGVRENVLVKAKKLYPHDLKFIRSRFDFIKKSTECKYLEKKIGVIYDKKINNYQKYFDEIDKELMEELIKLDNYLKEIEEANEPTILEDEMFNEITNIATKVYQDYNREERHFLTPHELNFLSIRKGTLDEEERLQIESHVVHSYEFLEKIPWTKELEAVPNIAYAHHEKLNGNGYPLKIKGDRIPIQSKMMTIADIYDALTARDRPYKKAVPHERALDIIGYEVKGKLVDADLFDMFVKGKAYELATTKS</sequence>